<keyword evidence="5" id="KW-1185">Reference proteome</keyword>
<evidence type="ECO:0000313" key="5">
    <source>
        <dbReference type="Proteomes" id="UP000662747"/>
    </source>
</evidence>
<evidence type="ECO:0000256" key="1">
    <source>
        <dbReference type="SAM" id="MobiDB-lite"/>
    </source>
</evidence>
<organism evidence="4 5">
    <name type="scientific">Pyxidicoccus parkwayensis</name>
    <dbReference type="NCBI Taxonomy" id="2813578"/>
    <lineage>
        <taxon>Bacteria</taxon>
        <taxon>Pseudomonadati</taxon>
        <taxon>Myxococcota</taxon>
        <taxon>Myxococcia</taxon>
        <taxon>Myxococcales</taxon>
        <taxon>Cystobacterineae</taxon>
        <taxon>Myxococcaceae</taxon>
        <taxon>Pyxidicoccus</taxon>
    </lineage>
</organism>
<dbReference type="Pfam" id="PF00723">
    <property type="entry name" value="Glyco_hydro_15"/>
    <property type="match status" value="1"/>
</dbReference>
<dbReference type="Pfam" id="PF19291">
    <property type="entry name" value="TREH_N"/>
    <property type="match status" value="1"/>
</dbReference>
<dbReference type="InterPro" id="IPR012341">
    <property type="entry name" value="6hp_glycosidase-like_sf"/>
</dbReference>
<sequence>MALPLEAYALVGDTQSAALVGTDGSIDWLCWPRFDSDSCFAALLGNEDHGRWRIAPGIPVQHVRRRYRPDTLVLETELHTATGVIRLHDFMPVRAESPELIRIVEGVSGRVPVRFELVPRFGYGDRTPLVRVLPGGASARAGPDALFLHTDQPLRLEDARLLTDFTVHEGERVSFVLSWHPSHLSPPPVRSEPLAALENTCRWWTQWARRCTYQGPWRSQVMRSLITLKGLTYSPTGGLVAAPTTSLPERLGGVRNWDYRYCWVRDATLTLLALLHAGYTQEARDWRDWLMRAVAGEPDELQIMYGVAGERRLTELELPWLPGYESSRPVRIGNAAVNQLQLDVFGEIADCLYQARMHGVPPDDEAWDVGVHLLHFVEEHWQEPDEGIWEVRGGRQQFTHSKVMAWVAMDRAVRSATLRKLDGAQLEHWRTLRDRMHADICANGYDARRNTFTQTYGGTALDASLLLLPLVGFLPPEDPRVRGTVDAIQRELCHGGFVRRYHTHQTRDGLPPGEGVFLPCSFWLADALALIGREDEARELFEHLLSLCNDVGLLSEEYDPERRRLLGNFPQAFSHLALVRSAQNLSRAQGPHRQRGCHGIPEIRSPGP</sequence>
<accession>A0ABX7NRR2</accession>
<feature type="region of interest" description="Disordered" evidence="1">
    <location>
        <begin position="585"/>
        <end position="608"/>
    </location>
</feature>
<reference evidence="4 5" key="1">
    <citation type="submission" date="2021-02" db="EMBL/GenBank/DDBJ databases">
        <title>De Novo genome assembly of isolated myxobacteria.</title>
        <authorList>
            <person name="Stevens D.C."/>
        </authorList>
    </citation>
    <scope>NUCLEOTIDE SEQUENCE [LARGE SCALE GENOMIC DNA]</scope>
    <source>
        <strain evidence="5">SCPEA02</strain>
    </source>
</reference>
<dbReference type="Gene3D" id="1.50.10.10">
    <property type="match status" value="1"/>
</dbReference>
<evidence type="ECO:0000259" key="2">
    <source>
        <dbReference type="Pfam" id="PF00723"/>
    </source>
</evidence>
<dbReference type="EMBL" id="CP071090">
    <property type="protein sequence ID" value="QSQ21581.1"/>
    <property type="molecule type" value="Genomic_DNA"/>
</dbReference>
<dbReference type="Proteomes" id="UP000662747">
    <property type="component" value="Chromosome"/>
</dbReference>
<dbReference type="PANTHER" id="PTHR31616">
    <property type="entry name" value="TREHALASE"/>
    <property type="match status" value="1"/>
</dbReference>
<feature type="domain" description="GH15-like" evidence="2">
    <location>
        <begin position="218"/>
        <end position="582"/>
    </location>
</feature>
<dbReference type="InterPro" id="IPR011613">
    <property type="entry name" value="GH15-like"/>
</dbReference>
<protein>
    <submittedName>
        <fullName evidence="4">Glycoside hydrolase family 15 protein</fullName>
    </submittedName>
</protein>
<keyword evidence="4" id="KW-0378">Hydrolase</keyword>
<gene>
    <name evidence="4" type="ORF">JY651_41470</name>
</gene>
<dbReference type="InterPro" id="IPR045582">
    <property type="entry name" value="Trehalase-like_N"/>
</dbReference>
<dbReference type="PANTHER" id="PTHR31616:SF0">
    <property type="entry name" value="GLUCAN 1,4-ALPHA-GLUCOSIDASE"/>
    <property type="match status" value="1"/>
</dbReference>
<dbReference type="SUPFAM" id="SSF48208">
    <property type="entry name" value="Six-hairpin glycosidases"/>
    <property type="match status" value="1"/>
</dbReference>
<evidence type="ECO:0000259" key="3">
    <source>
        <dbReference type="Pfam" id="PF19291"/>
    </source>
</evidence>
<name>A0ABX7NRR2_9BACT</name>
<dbReference type="InterPro" id="IPR008928">
    <property type="entry name" value="6-hairpin_glycosidase_sf"/>
</dbReference>
<dbReference type="GO" id="GO:0016787">
    <property type="term" value="F:hydrolase activity"/>
    <property type="evidence" value="ECO:0007669"/>
    <property type="project" value="UniProtKB-KW"/>
</dbReference>
<feature type="domain" description="Trehalase-like N-terminal" evidence="3">
    <location>
        <begin position="2"/>
        <end position="125"/>
    </location>
</feature>
<evidence type="ECO:0000313" key="4">
    <source>
        <dbReference type="EMBL" id="QSQ21581.1"/>
    </source>
</evidence>
<proteinExistence type="predicted"/>